<comment type="subcellular location">
    <subcellularLocation>
        <location evidence="1">Cell membrane</location>
        <topology evidence="1">Multi-pass membrane protein</topology>
    </subcellularLocation>
</comment>
<evidence type="ECO:0000256" key="8">
    <source>
        <dbReference type="ARBA" id="ARBA00023170"/>
    </source>
</evidence>
<keyword evidence="7 10" id="KW-0472">Membrane</keyword>
<proteinExistence type="predicted"/>
<sequence>MLKLDWKYTTRENILMLHLLGLWPKEDEVYKLNLYSTYAFVSTVVIMGGHNLFQILNLCFVYKDLKALATTIFTTSEEVLVSVKIYFFTKNIGGVKKLLNSLYKDSFQPKNEKQVDLANSSLNVWKIVYGYFLFITIISSIIWSTLPFLTKSVEKKQLPLSAWYPYNNTISPLYELTFLHQVLGIWYIILSNVNIDTFFYALLTCIVIQCDILCDNCKNLESVNFNFNQSLIFCIKHQKEILSFAQTTNELFETVILGHFVTSTVVIATTLFMITLVDPLSTEGLIIVFYAVAIITEIFVYCWFGNQVDFKVSLLTT</sequence>
<evidence type="ECO:0000256" key="7">
    <source>
        <dbReference type="ARBA" id="ARBA00023136"/>
    </source>
</evidence>
<keyword evidence="6 10" id="KW-1133">Transmembrane helix</keyword>
<evidence type="ECO:0000256" key="10">
    <source>
        <dbReference type="SAM" id="Phobius"/>
    </source>
</evidence>
<keyword evidence="5" id="KW-0552">Olfaction</keyword>
<feature type="transmembrane region" description="Helical" evidence="10">
    <location>
        <begin position="286"/>
        <end position="304"/>
    </location>
</feature>
<evidence type="ECO:0000256" key="6">
    <source>
        <dbReference type="ARBA" id="ARBA00022989"/>
    </source>
</evidence>
<organism evidence="11 12">
    <name type="scientific">Zophobas morio</name>
    <dbReference type="NCBI Taxonomy" id="2755281"/>
    <lineage>
        <taxon>Eukaryota</taxon>
        <taxon>Metazoa</taxon>
        <taxon>Ecdysozoa</taxon>
        <taxon>Arthropoda</taxon>
        <taxon>Hexapoda</taxon>
        <taxon>Insecta</taxon>
        <taxon>Pterygota</taxon>
        <taxon>Neoptera</taxon>
        <taxon>Endopterygota</taxon>
        <taxon>Coleoptera</taxon>
        <taxon>Polyphaga</taxon>
        <taxon>Cucujiformia</taxon>
        <taxon>Tenebrionidae</taxon>
        <taxon>Zophobas</taxon>
    </lineage>
</organism>
<evidence type="ECO:0000256" key="3">
    <source>
        <dbReference type="ARBA" id="ARBA00022606"/>
    </source>
</evidence>
<dbReference type="GO" id="GO:0007165">
    <property type="term" value="P:signal transduction"/>
    <property type="evidence" value="ECO:0007669"/>
    <property type="project" value="UniProtKB-KW"/>
</dbReference>
<keyword evidence="3" id="KW-0716">Sensory transduction</keyword>
<dbReference type="GO" id="GO:0005549">
    <property type="term" value="F:odorant binding"/>
    <property type="evidence" value="ECO:0007669"/>
    <property type="project" value="InterPro"/>
</dbReference>
<feature type="transmembrane region" description="Helical" evidence="10">
    <location>
        <begin position="251"/>
        <end position="274"/>
    </location>
</feature>
<evidence type="ECO:0008006" key="13">
    <source>
        <dbReference type="Google" id="ProtNLM"/>
    </source>
</evidence>
<gene>
    <name evidence="11" type="ORF">Zmor_007624</name>
</gene>
<comment type="caution">
    <text evidence="11">The sequence shown here is derived from an EMBL/GenBank/DDBJ whole genome shotgun (WGS) entry which is preliminary data.</text>
</comment>
<dbReference type="Proteomes" id="UP001168821">
    <property type="component" value="Unassembled WGS sequence"/>
</dbReference>
<dbReference type="InterPro" id="IPR004117">
    <property type="entry name" value="7tm6_olfct_rcpt"/>
</dbReference>
<keyword evidence="8" id="KW-0675">Receptor</keyword>
<accession>A0AA38IX38</accession>
<keyword evidence="9" id="KW-0807">Transducer</keyword>
<evidence type="ECO:0000313" key="11">
    <source>
        <dbReference type="EMBL" id="KAJ3663333.1"/>
    </source>
</evidence>
<evidence type="ECO:0000256" key="9">
    <source>
        <dbReference type="ARBA" id="ARBA00023224"/>
    </source>
</evidence>
<dbReference type="GO" id="GO:0005886">
    <property type="term" value="C:plasma membrane"/>
    <property type="evidence" value="ECO:0007669"/>
    <property type="project" value="UniProtKB-SubCell"/>
</dbReference>
<name>A0AA38IX38_9CUCU</name>
<keyword evidence="2" id="KW-1003">Cell membrane</keyword>
<feature type="transmembrane region" description="Helical" evidence="10">
    <location>
        <begin position="128"/>
        <end position="149"/>
    </location>
</feature>
<evidence type="ECO:0000256" key="2">
    <source>
        <dbReference type="ARBA" id="ARBA00022475"/>
    </source>
</evidence>
<feature type="transmembrane region" description="Helical" evidence="10">
    <location>
        <begin position="38"/>
        <end position="62"/>
    </location>
</feature>
<keyword evidence="4 10" id="KW-0812">Transmembrane</keyword>
<evidence type="ECO:0000256" key="5">
    <source>
        <dbReference type="ARBA" id="ARBA00022725"/>
    </source>
</evidence>
<evidence type="ECO:0000256" key="4">
    <source>
        <dbReference type="ARBA" id="ARBA00022692"/>
    </source>
</evidence>
<dbReference type="GO" id="GO:0004984">
    <property type="term" value="F:olfactory receptor activity"/>
    <property type="evidence" value="ECO:0007669"/>
    <property type="project" value="InterPro"/>
</dbReference>
<dbReference type="AlphaFoldDB" id="A0AA38IX38"/>
<evidence type="ECO:0000313" key="12">
    <source>
        <dbReference type="Proteomes" id="UP001168821"/>
    </source>
</evidence>
<reference evidence="11" key="1">
    <citation type="journal article" date="2023" name="G3 (Bethesda)">
        <title>Whole genome assemblies of Zophobas morio and Tenebrio molitor.</title>
        <authorList>
            <person name="Kaur S."/>
            <person name="Stinson S.A."/>
            <person name="diCenzo G.C."/>
        </authorList>
    </citation>
    <scope>NUCLEOTIDE SEQUENCE</scope>
    <source>
        <strain evidence="11">QUZm001</strain>
    </source>
</reference>
<dbReference type="PANTHER" id="PTHR21137:SF35">
    <property type="entry name" value="ODORANT RECEPTOR 19A-RELATED"/>
    <property type="match status" value="1"/>
</dbReference>
<evidence type="ECO:0000256" key="1">
    <source>
        <dbReference type="ARBA" id="ARBA00004651"/>
    </source>
</evidence>
<dbReference type="Pfam" id="PF02949">
    <property type="entry name" value="7tm_6"/>
    <property type="match status" value="1"/>
</dbReference>
<dbReference type="EMBL" id="JALNTZ010000002">
    <property type="protein sequence ID" value="KAJ3663333.1"/>
    <property type="molecule type" value="Genomic_DNA"/>
</dbReference>
<keyword evidence="12" id="KW-1185">Reference proteome</keyword>
<dbReference type="PANTHER" id="PTHR21137">
    <property type="entry name" value="ODORANT RECEPTOR"/>
    <property type="match status" value="1"/>
</dbReference>
<protein>
    <recommendedName>
        <fullName evidence="13">Odorant receptor</fullName>
    </recommendedName>
</protein>